<proteinExistence type="predicted"/>
<evidence type="ECO:0000259" key="1">
    <source>
        <dbReference type="Pfam" id="PF23310"/>
    </source>
</evidence>
<evidence type="ECO:0000313" key="2">
    <source>
        <dbReference type="EMBL" id="KAB2635808.1"/>
    </source>
</evidence>
<dbReference type="OrthoDB" id="1926629at2759"/>
<name>A0A5N5I7N5_9ROSA</name>
<dbReference type="Gene3D" id="1.20.1280.50">
    <property type="match status" value="1"/>
</dbReference>
<organism evidence="2 3">
    <name type="scientific">Pyrus ussuriensis x Pyrus communis</name>
    <dbReference type="NCBI Taxonomy" id="2448454"/>
    <lineage>
        <taxon>Eukaryota</taxon>
        <taxon>Viridiplantae</taxon>
        <taxon>Streptophyta</taxon>
        <taxon>Embryophyta</taxon>
        <taxon>Tracheophyta</taxon>
        <taxon>Spermatophyta</taxon>
        <taxon>Magnoliopsida</taxon>
        <taxon>eudicotyledons</taxon>
        <taxon>Gunneridae</taxon>
        <taxon>Pentapetalae</taxon>
        <taxon>rosids</taxon>
        <taxon>fabids</taxon>
        <taxon>Rosales</taxon>
        <taxon>Rosaceae</taxon>
        <taxon>Amygdaloideae</taxon>
        <taxon>Maleae</taxon>
        <taxon>Pyrus</taxon>
    </lineage>
</organism>
<dbReference type="Pfam" id="PF23310">
    <property type="entry name" value="TPR_27"/>
    <property type="match status" value="1"/>
</dbReference>
<gene>
    <name evidence="2" type="ORF">D8674_026342</name>
</gene>
<dbReference type="SUPFAM" id="SSF81383">
    <property type="entry name" value="F-box domain"/>
    <property type="match status" value="1"/>
</dbReference>
<dbReference type="AlphaFoldDB" id="A0A5N5I7N5"/>
<comment type="caution">
    <text evidence="2">The sequence shown here is derived from an EMBL/GenBank/DDBJ whole genome shotgun (WGS) entry which is preliminary data.</text>
</comment>
<reference evidence="2 3" key="1">
    <citation type="submission" date="2019-09" db="EMBL/GenBank/DDBJ databases">
        <authorList>
            <person name="Ou C."/>
        </authorList>
    </citation>
    <scope>NUCLEOTIDE SEQUENCE [LARGE SCALE GENOMIC DNA]</scope>
    <source>
        <strain evidence="2">S2</strain>
        <tissue evidence="2">Leaf</tissue>
    </source>
</reference>
<reference evidence="3" key="2">
    <citation type="submission" date="2019-10" db="EMBL/GenBank/DDBJ databases">
        <title>A de novo genome assembly of a pear dwarfing rootstock.</title>
        <authorList>
            <person name="Wang F."/>
            <person name="Wang J."/>
            <person name="Li S."/>
            <person name="Zhang Y."/>
            <person name="Fang M."/>
            <person name="Ma L."/>
            <person name="Zhao Y."/>
            <person name="Jiang S."/>
        </authorList>
    </citation>
    <scope>NUCLEOTIDE SEQUENCE [LARGE SCALE GENOMIC DNA]</scope>
</reference>
<dbReference type="InterPro" id="IPR057136">
    <property type="entry name" value="At2g35280_TPR_dom"/>
</dbReference>
<dbReference type="EMBL" id="SMOL01000004">
    <property type="protein sequence ID" value="KAB2635808.1"/>
    <property type="molecule type" value="Genomic_DNA"/>
</dbReference>
<protein>
    <submittedName>
        <fullName evidence="2">F-box protein</fullName>
    </submittedName>
</protein>
<evidence type="ECO:0000313" key="3">
    <source>
        <dbReference type="Proteomes" id="UP000327157"/>
    </source>
</evidence>
<reference evidence="2 3" key="3">
    <citation type="submission" date="2019-11" db="EMBL/GenBank/DDBJ databases">
        <title>A de novo genome assembly of a pear dwarfing rootstock.</title>
        <authorList>
            <person name="Wang F."/>
            <person name="Wang J."/>
            <person name="Li S."/>
            <person name="Zhang Y."/>
            <person name="Fang M."/>
            <person name="Ma L."/>
            <person name="Zhao Y."/>
            <person name="Jiang S."/>
        </authorList>
    </citation>
    <scope>NUCLEOTIDE SEQUENCE [LARGE SCALE GENOMIC DNA]</scope>
    <source>
        <strain evidence="2">S2</strain>
        <tissue evidence="2">Leaf</tissue>
    </source>
</reference>
<dbReference type="Proteomes" id="UP000327157">
    <property type="component" value="Chromosome 5"/>
</dbReference>
<sequence length="132" mass="15608">MKKGSMTPTFIQSLQDELVLEIFTKVASYFFRSLYFAKMVCNKFNQFAQHDSVFKHIRIQRFERVDLLTSRSKDEEVYKFLERCREIESLKTAISKGHQASTYVYDAILVCQEEKKKRKASGFSILSTIRNW</sequence>
<feature type="domain" description="At2g35280-like TPR" evidence="1">
    <location>
        <begin position="87"/>
        <end position="131"/>
    </location>
</feature>
<dbReference type="InterPro" id="IPR036047">
    <property type="entry name" value="F-box-like_dom_sf"/>
</dbReference>
<accession>A0A5N5I7N5</accession>
<keyword evidence="3" id="KW-1185">Reference proteome</keyword>